<dbReference type="InterPro" id="IPR013693">
    <property type="entry name" value="SpoIID/LytB_N"/>
</dbReference>
<dbReference type="Proteomes" id="UP000238937">
    <property type="component" value="Unassembled WGS sequence"/>
</dbReference>
<dbReference type="PANTHER" id="PTHR30032:SF4">
    <property type="entry name" value="AMIDASE ENHANCER"/>
    <property type="match status" value="1"/>
</dbReference>
<organism evidence="2 3">
    <name type="scientific">Chamaesiphon polymorphus CCALA 037</name>
    <dbReference type="NCBI Taxonomy" id="2107692"/>
    <lineage>
        <taxon>Bacteria</taxon>
        <taxon>Bacillati</taxon>
        <taxon>Cyanobacteriota</taxon>
        <taxon>Cyanophyceae</taxon>
        <taxon>Gomontiellales</taxon>
        <taxon>Chamaesiphonaceae</taxon>
        <taxon>Chamaesiphon</taxon>
    </lineage>
</organism>
<evidence type="ECO:0000259" key="1">
    <source>
        <dbReference type="Pfam" id="PF08486"/>
    </source>
</evidence>
<dbReference type="GO" id="GO:0030435">
    <property type="term" value="P:sporulation resulting in formation of a cellular spore"/>
    <property type="evidence" value="ECO:0007669"/>
    <property type="project" value="InterPro"/>
</dbReference>
<gene>
    <name evidence="2" type="ORF">C7B77_09640</name>
</gene>
<sequence length="374" mass="41161">MLIRLLHLGIQTSWFSFFIWLMAAIPASAEQVRIAIAQNIDRVNLSSSTPAIISDGNGQKIGELQPMQGLLASANDDRVAIDNTPKAKTLWVKPQQNGYVWIGDRWYRGTVQAIATKQRLVVVNHVNLEQYLYSVLGSEMSPTFPIEALKAQAVAARTYALYRSQSTSKKLFDLDNTQTSQVYRGVSGESDTTQAAVNATLGQIMTYQGKPILAVFHSASGGHTENVEDIWSGRKPYLRGVPDYDLGSPGYEWSQTFTTAQLSQSLKVSQIKNLVPDRVTPFGSVVSLKIIGDTTKILPGSEVRTALKLRSLRFTIAPTPTGFLLTGRGYGHALGMSQWGAYNLAEQGMTYSQILAHYYRDVELSHNSGVLGKR</sequence>
<dbReference type="NCBIfam" id="TIGR02669">
    <property type="entry name" value="SpoIID_LytB"/>
    <property type="match status" value="1"/>
</dbReference>
<accession>A0A2T1GHB0</accession>
<feature type="domain" description="Sporulation stage II protein D amidase enhancer LytB N-terminal" evidence="1">
    <location>
        <begin position="117"/>
        <end position="207"/>
    </location>
</feature>
<dbReference type="InterPro" id="IPR051922">
    <property type="entry name" value="Bact_Sporulation_Assoc"/>
</dbReference>
<protein>
    <submittedName>
        <fullName evidence="2">Sporulation protein</fullName>
    </submittedName>
</protein>
<dbReference type="InterPro" id="IPR013486">
    <property type="entry name" value="SpoIID/LytB"/>
</dbReference>
<proteinExistence type="predicted"/>
<dbReference type="EMBL" id="PVWO01000093">
    <property type="protein sequence ID" value="PSB57084.1"/>
    <property type="molecule type" value="Genomic_DNA"/>
</dbReference>
<evidence type="ECO:0000313" key="3">
    <source>
        <dbReference type="Proteomes" id="UP000238937"/>
    </source>
</evidence>
<dbReference type="OrthoDB" id="9794671at2"/>
<dbReference type="RefSeq" id="WP_106303394.1">
    <property type="nucleotide sequence ID" value="NZ_PVWO01000093.1"/>
</dbReference>
<dbReference type="GO" id="GO:0030288">
    <property type="term" value="C:outer membrane-bounded periplasmic space"/>
    <property type="evidence" value="ECO:0007669"/>
    <property type="project" value="TreeGrafter"/>
</dbReference>
<comment type="caution">
    <text evidence="2">The sequence shown here is derived from an EMBL/GenBank/DDBJ whole genome shotgun (WGS) entry which is preliminary data.</text>
</comment>
<dbReference type="AlphaFoldDB" id="A0A2T1GHB0"/>
<dbReference type="Pfam" id="PF08486">
    <property type="entry name" value="SpoIID"/>
    <property type="match status" value="1"/>
</dbReference>
<evidence type="ECO:0000313" key="2">
    <source>
        <dbReference type="EMBL" id="PSB57084.1"/>
    </source>
</evidence>
<reference evidence="2 3" key="1">
    <citation type="submission" date="2018-03" db="EMBL/GenBank/DDBJ databases">
        <title>The ancient ancestry and fast evolution of plastids.</title>
        <authorList>
            <person name="Moore K.R."/>
            <person name="Magnabosco C."/>
            <person name="Momper L."/>
            <person name="Gold D.A."/>
            <person name="Bosak T."/>
            <person name="Fournier G.P."/>
        </authorList>
    </citation>
    <scope>NUCLEOTIDE SEQUENCE [LARGE SCALE GENOMIC DNA]</scope>
    <source>
        <strain evidence="2 3">CCALA 037</strain>
    </source>
</reference>
<name>A0A2T1GHB0_9CYAN</name>
<keyword evidence="3" id="KW-1185">Reference proteome</keyword>
<dbReference type="PANTHER" id="PTHR30032">
    <property type="entry name" value="N-ACETYLMURAMOYL-L-ALANINE AMIDASE-RELATED"/>
    <property type="match status" value="1"/>
</dbReference>